<evidence type="ECO:0000256" key="1">
    <source>
        <dbReference type="SAM" id="MobiDB-lite"/>
    </source>
</evidence>
<feature type="region of interest" description="Disordered" evidence="1">
    <location>
        <begin position="1"/>
        <end position="98"/>
    </location>
</feature>
<feature type="domain" description="LysM" evidence="2">
    <location>
        <begin position="241"/>
        <end position="285"/>
    </location>
</feature>
<dbReference type="SMART" id="SM01111">
    <property type="entry name" value="CVNH"/>
    <property type="match status" value="1"/>
</dbReference>
<dbReference type="SUPFAM" id="SSF51322">
    <property type="entry name" value="Cyanovirin-N"/>
    <property type="match status" value="1"/>
</dbReference>
<dbReference type="InterPro" id="IPR008816">
    <property type="entry name" value="Gly_zipper_2TM_dom"/>
</dbReference>
<gene>
    <name evidence="3" type="ORF">C8A05DRAFT_44353</name>
</gene>
<sequence length="346" mass="37112">MNYNNGYGGGGSGYPQDNSPQHGQGEAVSYYAGGQQQQQQQYSPQGQPGYGQPQYQGGLDNGGQQDGQDGERGFLGAVGGGLAGGFGGNKLGGKAGHSKLGTALGVVAGAVAGHKLQDGVSDWKDNRDEEKEKKEREEEERKRREEEQRRYQQQQQDQPHHRPASPPRHHEQSRGVSYAGNFSGSSQDIRLEAHGEFKLSASCRRLDGSYQNSSISLNQIIENDQGSFRWSSGGSRDCGSNSVTVQPGDTLRGIAGRFGCSFEEIARHNNIQNPDMIYPGQVLQVPNGGSRGGGGGGNFGASARDVRLADGGRRLEGELLRDGRWVGSSLMLDERIGNNNGTLTFN</sequence>
<dbReference type="Proteomes" id="UP001303889">
    <property type="component" value="Unassembled WGS sequence"/>
</dbReference>
<dbReference type="SMART" id="SM00257">
    <property type="entry name" value="LysM"/>
    <property type="match status" value="1"/>
</dbReference>
<evidence type="ECO:0000259" key="2">
    <source>
        <dbReference type="PROSITE" id="PS51782"/>
    </source>
</evidence>
<evidence type="ECO:0000313" key="4">
    <source>
        <dbReference type="Proteomes" id="UP001303889"/>
    </source>
</evidence>
<dbReference type="GO" id="GO:0019867">
    <property type="term" value="C:outer membrane"/>
    <property type="evidence" value="ECO:0007669"/>
    <property type="project" value="InterPro"/>
</dbReference>
<dbReference type="InterPro" id="IPR036779">
    <property type="entry name" value="LysM_dom_sf"/>
</dbReference>
<name>A0AAN6RTF8_9PEZI</name>
<proteinExistence type="predicted"/>
<dbReference type="InterPro" id="IPR011058">
    <property type="entry name" value="Cyanovirin-N"/>
</dbReference>
<accession>A0AAN6RTF8</accession>
<feature type="compositionally biased region" description="Gly residues" evidence="1">
    <location>
        <begin position="76"/>
        <end position="95"/>
    </location>
</feature>
<feature type="compositionally biased region" description="Low complexity" evidence="1">
    <location>
        <begin position="33"/>
        <end position="58"/>
    </location>
</feature>
<dbReference type="Pfam" id="PF05433">
    <property type="entry name" value="Rick_17kDa_Anti"/>
    <property type="match status" value="1"/>
</dbReference>
<dbReference type="EMBL" id="MU855529">
    <property type="protein sequence ID" value="KAK3902149.1"/>
    <property type="molecule type" value="Genomic_DNA"/>
</dbReference>
<dbReference type="PANTHER" id="PTHR37014">
    <property type="entry name" value="EXPRESSION LETHALITY PROTEIN HEL10, PUTATIVE (AFU_ORTHOLOGUE AFUA_1G06580)-RELATED"/>
    <property type="match status" value="1"/>
</dbReference>
<dbReference type="PANTHER" id="PTHR37014:SF1">
    <property type="entry name" value="EXPRESSION LETHALITY PROTEIN HEL10, PUTATIVE (AFU_ORTHOLOGUE AFUA_1G06580)-RELATED"/>
    <property type="match status" value="1"/>
</dbReference>
<reference evidence="3" key="2">
    <citation type="submission" date="2023-05" db="EMBL/GenBank/DDBJ databases">
        <authorList>
            <consortium name="Lawrence Berkeley National Laboratory"/>
            <person name="Steindorff A."/>
            <person name="Hensen N."/>
            <person name="Bonometti L."/>
            <person name="Westerberg I."/>
            <person name="Brannstrom I.O."/>
            <person name="Guillou S."/>
            <person name="Cros-Aarteil S."/>
            <person name="Calhoun S."/>
            <person name="Haridas S."/>
            <person name="Kuo A."/>
            <person name="Mondo S."/>
            <person name="Pangilinan J."/>
            <person name="Riley R."/>
            <person name="Labutti K."/>
            <person name="Andreopoulos B."/>
            <person name="Lipzen A."/>
            <person name="Chen C."/>
            <person name="Yanf M."/>
            <person name="Daum C."/>
            <person name="Ng V."/>
            <person name="Clum A."/>
            <person name="Ohm R."/>
            <person name="Martin F."/>
            <person name="Silar P."/>
            <person name="Natvig D."/>
            <person name="Lalanne C."/>
            <person name="Gautier V."/>
            <person name="Ament-Velasquez S.L."/>
            <person name="Kruys A."/>
            <person name="Hutchinson M.I."/>
            <person name="Powell A.J."/>
            <person name="Barry K."/>
            <person name="Miller A.N."/>
            <person name="Grigoriev I.V."/>
            <person name="Debuchy R."/>
            <person name="Gladieux P."/>
            <person name="Thoren M.H."/>
            <person name="Johannesson H."/>
        </authorList>
    </citation>
    <scope>NUCLEOTIDE SEQUENCE</scope>
    <source>
        <strain evidence="3">CBS 103.79</strain>
    </source>
</reference>
<protein>
    <submittedName>
        <fullName evidence="3">Autolysin</fullName>
    </submittedName>
</protein>
<dbReference type="Gene3D" id="3.10.350.10">
    <property type="entry name" value="LysM domain"/>
    <property type="match status" value="1"/>
</dbReference>
<dbReference type="AlphaFoldDB" id="A0AAN6RTF8"/>
<dbReference type="SUPFAM" id="SSF54106">
    <property type="entry name" value="LysM domain"/>
    <property type="match status" value="1"/>
</dbReference>
<dbReference type="Pfam" id="PF08881">
    <property type="entry name" value="CVNH"/>
    <property type="match status" value="1"/>
</dbReference>
<evidence type="ECO:0000313" key="3">
    <source>
        <dbReference type="EMBL" id="KAK3902149.1"/>
    </source>
</evidence>
<feature type="compositionally biased region" description="Basic and acidic residues" evidence="1">
    <location>
        <begin position="119"/>
        <end position="150"/>
    </location>
</feature>
<keyword evidence="4" id="KW-1185">Reference proteome</keyword>
<dbReference type="CDD" id="cd00118">
    <property type="entry name" value="LysM"/>
    <property type="match status" value="1"/>
</dbReference>
<reference evidence="3" key="1">
    <citation type="journal article" date="2023" name="Mol. Phylogenet. Evol.">
        <title>Genome-scale phylogeny and comparative genomics of the fungal order Sordariales.</title>
        <authorList>
            <person name="Hensen N."/>
            <person name="Bonometti L."/>
            <person name="Westerberg I."/>
            <person name="Brannstrom I.O."/>
            <person name="Guillou S."/>
            <person name="Cros-Aarteil S."/>
            <person name="Calhoun S."/>
            <person name="Haridas S."/>
            <person name="Kuo A."/>
            <person name="Mondo S."/>
            <person name="Pangilinan J."/>
            <person name="Riley R."/>
            <person name="LaButti K."/>
            <person name="Andreopoulos B."/>
            <person name="Lipzen A."/>
            <person name="Chen C."/>
            <person name="Yan M."/>
            <person name="Daum C."/>
            <person name="Ng V."/>
            <person name="Clum A."/>
            <person name="Steindorff A."/>
            <person name="Ohm R.A."/>
            <person name="Martin F."/>
            <person name="Silar P."/>
            <person name="Natvig D.O."/>
            <person name="Lalanne C."/>
            <person name="Gautier V."/>
            <person name="Ament-Velasquez S.L."/>
            <person name="Kruys A."/>
            <person name="Hutchinson M.I."/>
            <person name="Powell A.J."/>
            <person name="Barry K."/>
            <person name="Miller A.N."/>
            <person name="Grigoriev I.V."/>
            <person name="Debuchy R."/>
            <person name="Gladieux P."/>
            <person name="Hiltunen Thoren M."/>
            <person name="Johannesson H."/>
        </authorList>
    </citation>
    <scope>NUCLEOTIDE SEQUENCE</scope>
    <source>
        <strain evidence="3">CBS 103.79</strain>
    </source>
</reference>
<dbReference type="Gene3D" id="2.30.60.10">
    <property type="entry name" value="Cyanovirin-N"/>
    <property type="match status" value="1"/>
</dbReference>
<feature type="compositionally biased region" description="Gly residues" evidence="1">
    <location>
        <begin position="1"/>
        <end position="13"/>
    </location>
</feature>
<dbReference type="InterPro" id="IPR036673">
    <property type="entry name" value="Cyanovirin-N_sf"/>
</dbReference>
<dbReference type="PROSITE" id="PS51782">
    <property type="entry name" value="LYSM"/>
    <property type="match status" value="1"/>
</dbReference>
<dbReference type="InterPro" id="IPR018392">
    <property type="entry name" value="LysM"/>
</dbReference>
<comment type="caution">
    <text evidence="3">The sequence shown here is derived from an EMBL/GenBank/DDBJ whole genome shotgun (WGS) entry which is preliminary data.</text>
</comment>
<organism evidence="3 4">
    <name type="scientific">Staphylotrichum tortipilum</name>
    <dbReference type="NCBI Taxonomy" id="2831512"/>
    <lineage>
        <taxon>Eukaryota</taxon>
        <taxon>Fungi</taxon>
        <taxon>Dikarya</taxon>
        <taxon>Ascomycota</taxon>
        <taxon>Pezizomycotina</taxon>
        <taxon>Sordariomycetes</taxon>
        <taxon>Sordariomycetidae</taxon>
        <taxon>Sordariales</taxon>
        <taxon>Chaetomiaceae</taxon>
        <taxon>Staphylotrichum</taxon>
    </lineage>
</organism>
<feature type="region of interest" description="Disordered" evidence="1">
    <location>
        <begin position="119"/>
        <end position="183"/>
    </location>
</feature>
<dbReference type="Pfam" id="PF01476">
    <property type="entry name" value="LysM"/>
    <property type="match status" value="1"/>
</dbReference>